<dbReference type="Proteomes" id="UP001283361">
    <property type="component" value="Unassembled WGS sequence"/>
</dbReference>
<evidence type="ECO:0000313" key="2">
    <source>
        <dbReference type="Proteomes" id="UP001283361"/>
    </source>
</evidence>
<organism evidence="1 2">
    <name type="scientific">Elysia crispata</name>
    <name type="common">lettuce slug</name>
    <dbReference type="NCBI Taxonomy" id="231223"/>
    <lineage>
        <taxon>Eukaryota</taxon>
        <taxon>Metazoa</taxon>
        <taxon>Spiralia</taxon>
        <taxon>Lophotrochozoa</taxon>
        <taxon>Mollusca</taxon>
        <taxon>Gastropoda</taxon>
        <taxon>Heterobranchia</taxon>
        <taxon>Euthyneura</taxon>
        <taxon>Panpulmonata</taxon>
        <taxon>Sacoglossa</taxon>
        <taxon>Placobranchoidea</taxon>
        <taxon>Plakobranchidae</taxon>
        <taxon>Elysia</taxon>
    </lineage>
</organism>
<protein>
    <submittedName>
        <fullName evidence="1">Uncharacterized protein</fullName>
    </submittedName>
</protein>
<dbReference type="AlphaFoldDB" id="A0AAE0XEC3"/>
<dbReference type="EMBL" id="JAWDGP010008105">
    <property type="protein sequence ID" value="KAK3691014.1"/>
    <property type="molecule type" value="Genomic_DNA"/>
</dbReference>
<accession>A0AAE0XEC3</accession>
<reference evidence="1" key="1">
    <citation type="journal article" date="2023" name="G3 (Bethesda)">
        <title>A reference genome for the long-term kleptoplast-retaining sea slug Elysia crispata morphotype clarki.</title>
        <authorList>
            <person name="Eastman K.E."/>
            <person name="Pendleton A.L."/>
            <person name="Shaikh M.A."/>
            <person name="Suttiyut T."/>
            <person name="Ogas R."/>
            <person name="Tomko P."/>
            <person name="Gavelis G."/>
            <person name="Widhalm J.R."/>
            <person name="Wisecaver J.H."/>
        </authorList>
    </citation>
    <scope>NUCLEOTIDE SEQUENCE</scope>
    <source>
        <strain evidence="1">ECLA1</strain>
    </source>
</reference>
<keyword evidence="2" id="KW-1185">Reference proteome</keyword>
<sequence>MPEAPIINNSGSCPHSRPSAGISGLDHLTMVDGMFSVIHGKNVWSLKSMFRRAMTLGSEERSVLLAVDDSDNAEYAFDCKSP</sequence>
<gene>
    <name evidence="1" type="ORF">RRG08_049321</name>
</gene>
<comment type="caution">
    <text evidence="1">The sequence shown here is derived from an EMBL/GenBank/DDBJ whole genome shotgun (WGS) entry which is preliminary data.</text>
</comment>
<proteinExistence type="predicted"/>
<evidence type="ECO:0000313" key="1">
    <source>
        <dbReference type="EMBL" id="KAK3691014.1"/>
    </source>
</evidence>
<name>A0AAE0XEC3_9GAST</name>